<dbReference type="PANTHER" id="PTHR46723:SF1">
    <property type="entry name" value="LEUCINE-RICH REPEAT AND IQ DOMAIN-CONTAINING PROTEIN 3"/>
    <property type="match status" value="1"/>
</dbReference>
<gene>
    <name evidence="1" type="primary">Lrriq3</name>
    <name evidence="1" type="ORF">L345_05520</name>
</gene>
<protein>
    <submittedName>
        <fullName evidence="1">Leucine-rich repeat and IQ domain-containing protein 3</fullName>
    </submittedName>
</protein>
<dbReference type="PANTHER" id="PTHR46723">
    <property type="entry name" value="LEUCINE-RICH REPEAT AND IQ DOMAIN-CONTAINING PROTEIN 3"/>
    <property type="match status" value="1"/>
</dbReference>
<proteinExistence type="predicted"/>
<dbReference type="Gene3D" id="3.80.10.10">
    <property type="entry name" value="Ribonuclease Inhibitor"/>
    <property type="match status" value="1"/>
</dbReference>
<dbReference type="OrthoDB" id="676979at2759"/>
<feature type="non-terminal residue" evidence="1">
    <location>
        <position position="1"/>
    </location>
</feature>
<dbReference type="AlphaFoldDB" id="V8P308"/>
<dbReference type="InterPro" id="IPR032675">
    <property type="entry name" value="LRR_dom_sf"/>
</dbReference>
<evidence type="ECO:0000313" key="1">
    <source>
        <dbReference type="EMBL" id="ETE68680.1"/>
    </source>
</evidence>
<dbReference type="PROSITE" id="PS50096">
    <property type="entry name" value="IQ"/>
    <property type="match status" value="1"/>
</dbReference>
<dbReference type="SUPFAM" id="SSF52058">
    <property type="entry name" value="L domain-like"/>
    <property type="match status" value="1"/>
</dbReference>
<sequence>MEEEFLEYLVCVSEKLLLEYGQTANERDAKKLRNLVMLELLPGPMFWRYMKNLQLLYLHDNGISTLEDVHSLSFCPNLIALTLYNTPLCLKIAYRHIVVNSIFSLKALDYYVISDEEITEGWRLPEKYKPFTLNFFVDYYPLSGKDTTFQEEMKTVRNIIAKINHVLVHHSPILIIQRWIRGYLSRKTW</sequence>
<accession>V8P308</accession>
<dbReference type="InterPro" id="IPR001611">
    <property type="entry name" value="Leu-rich_rpt"/>
</dbReference>
<comment type="caution">
    <text evidence="1">The sequence shown here is derived from an EMBL/GenBank/DDBJ whole genome shotgun (WGS) entry which is preliminary data.</text>
</comment>
<feature type="non-terminal residue" evidence="1">
    <location>
        <position position="189"/>
    </location>
</feature>
<dbReference type="PROSITE" id="PS51450">
    <property type="entry name" value="LRR"/>
    <property type="match status" value="1"/>
</dbReference>
<dbReference type="EMBL" id="AZIM01000961">
    <property type="protein sequence ID" value="ETE68680.1"/>
    <property type="molecule type" value="Genomic_DNA"/>
</dbReference>
<evidence type="ECO:0000313" key="2">
    <source>
        <dbReference type="Proteomes" id="UP000018936"/>
    </source>
</evidence>
<dbReference type="Proteomes" id="UP000018936">
    <property type="component" value="Unassembled WGS sequence"/>
</dbReference>
<dbReference type="InterPro" id="IPR052859">
    <property type="entry name" value="LRR-IQ_domain_protein"/>
</dbReference>
<reference evidence="1 2" key="1">
    <citation type="journal article" date="2013" name="Proc. Natl. Acad. Sci. U.S.A.">
        <title>The king cobra genome reveals dynamic gene evolution and adaptation in the snake venom system.</title>
        <authorList>
            <person name="Vonk F.J."/>
            <person name="Casewell N.R."/>
            <person name="Henkel C.V."/>
            <person name="Heimberg A.M."/>
            <person name="Jansen H.J."/>
            <person name="McCleary R.J."/>
            <person name="Kerkkamp H.M."/>
            <person name="Vos R.A."/>
            <person name="Guerreiro I."/>
            <person name="Calvete J.J."/>
            <person name="Wuster W."/>
            <person name="Woods A.E."/>
            <person name="Logan J.M."/>
            <person name="Harrison R.A."/>
            <person name="Castoe T.A."/>
            <person name="de Koning A.P."/>
            <person name="Pollock D.D."/>
            <person name="Yandell M."/>
            <person name="Calderon D."/>
            <person name="Renjifo C."/>
            <person name="Currier R.B."/>
            <person name="Salgado D."/>
            <person name="Pla D."/>
            <person name="Sanz L."/>
            <person name="Hyder A.S."/>
            <person name="Ribeiro J.M."/>
            <person name="Arntzen J.W."/>
            <person name="van den Thillart G.E."/>
            <person name="Boetzer M."/>
            <person name="Pirovano W."/>
            <person name="Dirks R.P."/>
            <person name="Spaink H.P."/>
            <person name="Duboule D."/>
            <person name="McGlinn E."/>
            <person name="Kini R.M."/>
            <person name="Richardson M.K."/>
        </authorList>
    </citation>
    <scope>NUCLEOTIDE SEQUENCE</scope>
    <source>
        <tissue evidence="1">Blood</tissue>
    </source>
</reference>
<keyword evidence="2" id="KW-1185">Reference proteome</keyword>
<organism evidence="1 2">
    <name type="scientific">Ophiophagus hannah</name>
    <name type="common">King cobra</name>
    <name type="synonym">Naja hannah</name>
    <dbReference type="NCBI Taxonomy" id="8665"/>
    <lineage>
        <taxon>Eukaryota</taxon>
        <taxon>Metazoa</taxon>
        <taxon>Chordata</taxon>
        <taxon>Craniata</taxon>
        <taxon>Vertebrata</taxon>
        <taxon>Euteleostomi</taxon>
        <taxon>Lepidosauria</taxon>
        <taxon>Squamata</taxon>
        <taxon>Bifurcata</taxon>
        <taxon>Unidentata</taxon>
        <taxon>Episquamata</taxon>
        <taxon>Toxicofera</taxon>
        <taxon>Serpentes</taxon>
        <taxon>Colubroidea</taxon>
        <taxon>Elapidae</taxon>
        <taxon>Elapinae</taxon>
        <taxon>Ophiophagus</taxon>
    </lineage>
</organism>
<name>V8P308_OPHHA</name>